<dbReference type="GeneID" id="99686347"/>
<gene>
    <name evidence="2" type="ORF">EV684_10746</name>
</gene>
<comment type="caution">
    <text evidence="2">The sequence shown here is derived from an EMBL/GenBank/DDBJ whole genome shotgun (WGS) entry which is preliminary data.</text>
</comment>
<dbReference type="Pfam" id="PF07110">
    <property type="entry name" value="EthD"/>
    <property type="match status" value="1"/>
</dbReference>
<reference evidence="2 3" key="1">
    <citation type="submission" date="2019-03" db="EMBL/GenBank/DDBJ databases">
        <title>Genomic Encyclopedia of Type Strains, Phase IV (KMG-IV): sequencing the most valuable type-strain genomes for metagenomic binning, comparative biology and taxonomic classification.</title>
        <authorList>
            <person name="Goeker M."/>
        </authorList>
    </citation>
    <scope>NUCLEOTIDE SEQUENCE [LARGE SCALE GENOMIC DNA]</scope>
    <source>
        <strain evidence="2 3">DSM 1709</strain>
    </source>
</reference>
<dbReference type="GO" id="GO:0016491">
    <property type="term" value="F:oxidoreductase activity"/>
    <property type="evidence" value="ECO:0007669"/>
    <property type="project" value="InterPro"/>
</dbReference>
<dbReference type="OrthoDB" id="6778120at2"/>
<dbReference type="AlphaFoldDB" id="A0A4R2M7F2"/>
<name>A0A4R2M7F2_RUBGE</name>
<proteinExistence type="predicted"/>
<evidence type="ECO:0000313" key="3">
    <source>
        <dbReference type="Proteomes" id="UP000295106"/>
    </source>
</evidence>
<organism evidence="2 3">
    <name type="scientific">Rubrivivax gelatinosus</name>
    <name type="common">Rhodocyclus gelatinosus</name>
    <name type="synonym">Rhodopseudomonas gelatinosa</name>
    <dbReference type="NCBI Taxonomy" id="28068"/>
    <lineage>
        <taxon>Bacteria</taxon>
        <taxon>Pseudomonadati</taxon>
        <taxon>Pseudomonadota</taxon>
        <taxon>Betaproteobacteria</taxon>
        <taxon>Burkholderiales</taxon>
        <taxon>Sphaerotilaceae</taxon>
        <taxon>Rubrivivax</taxon>
    </lineage>
</organism>
<dbReference type="InterPro" id="IPR009799">
    <property type="entry name" value="EthD_dom"/>
</dbReference>
<dbReference type="Gene3D" id="3.30.70.100">
    <property type="match status" value="2"/>
</dbReference>
<dbReference type="EMBL" id="SLXD01000007">
    <property type="protein sequence ID" value="TCP02041.1"/>
    <property type="molecule type" value="Genomic_DNA"/>
</dbReference>
<feature type="domain" description="EthD" evidence="1">
    <location>
        <begin position="11"/>
        <end position="100"/>
    </location>
</feature>
<protein>
    <submittedName>
        <fullName evidence="2">EthD domain-containing protein</fullName>
    </submittedName>
</protein>
<dbReference type="InterPro" id="IPR011008">
    <property type="entry name" value="Dimeric_a/b-barrel"/>
</dbReference>
<dbReference type="RefSeq" id="WP_132647492.1">
    <property type="nucleotide sequence ID" value="NZ_CP181386.1"/>
</dbReference>
<evidence type="ECO:0000259" key="1">
    <source>
        <dbReference type="Pfam" id="PF07110"/>
    </source>
</evidence>
<sequence length="263" mass="30343">MLKLLAASRRRPGLTRADYQRYIEFYHGTLAREHRSSLRAYIQNHVIDSAFGTLQDSTHQQIADRDAVVELMFDTFPDMINALEPKEPTPVGPDGQFFADECNSITVMAEEEEIPVACPTPSFNPGLAGLKNQGGMKVMHFVMRDDSIYPEDFQKYWREAHDEALDKAPYAKSQLRRCQANWRLRLNDNDAAARKHFKQVNPPVYNLVSCHWYDTMEQAGAFREYHEALQKSSRKFANWSKSFFLMTKQIVIIRDTDGYRPAA</sequence>
<dbReference type="Proteomes" id="UP000295106">
    <property type="component" value="Unassembled WGS sequence"/>
</dbReference>
<dbReference type="SUPFAM" id="SSF54909">
    <property type="entry name" value="Dimeric alpha+beta barrel"/>
    <property type="match status" value="1"/>
</dbReference>
<accession>A0A4R2M7F2</accession>
<evidence type="ECO:0000313" key="2">
    <source>
        <dbReference type="EMBL" id="TCP02041.1"/>
    </source>
</evidence>